<sequence length="199" mass="22116">YDWNRALPHPVTAGIPFEVLPTTRFSLVGQPKGRVIATAGKERRPAIIVGQIGNSRVAVLAYETSVGYRGRAMPISSLMPTYYERSSDPATMDYWEYMHSLLAKTILWTAQAERPVQLASVHSRGPVDLASARQALVLLRFKSKQQQKVKLVAAVHQGLRPRVYLEPIELSLSPGEAQLTLPVPAEELLDGDNLVDFWL</sequence>
<gene>
    <name evidence="1" type="ORF">S01H1_82124</name>
</gene>
<proteinExistence type="predicted"/>
<protein>
    <submittedName>
        <fullName evidence="1">Uncharacterized protein</fullName>
    </submittedName>
</protein>
<dbReference type="AlphaFoldDB" id="X0XWG9"/>
<comment type="caution">
    <text evidence="1">The sequence shown here is derived from an EMBL/GenBank/DDBJ whole genome shotgun (WGS) entry which is preliminary data.</text>
</comment>
<feature type="non-terminal residue" evidence="1">
    <location>
        <position position="199"/>
    </location>
</feature>
<organism evidence="1">
    <name type="scientific">marine sediment metagenome</name>
    <dbReference type="NCBI Taxonomy" id="412755"/>
    <lineage>
        <taxon>unclassified sequences</taxon>
        <taxon>metagenomes</taxon>
        <taxon>ecological metagenomes</taxon>
    </lineage>
</organism>
<evidence type="ECO:0000313" key="1">
    <source>
        <dbReference type="EMBL" id="GAG47715.1"/>
    </source>
</evidence>
<reference evidence="1" key="1">
    <citation type="journal article" date="2014" name="Front. Microbiol.">
        <title>High frequency of phylogenetically diverse reductive dehalogenase-homologous genes in deep subseafloor sedimentary metagenomes.</title>
        <authorList>
            <person name="Kawai M."/>
            <person name="Futagami T."/>
            <person name="Toyoda A."/>
            <person name="Takaki Y."/>
            <person name="Nishi S."/>
            <person name="Hori S."/>
            <person name="Arai W."/>
            <person name="Tsubouchi T."/>
            <person name="Morono Y."/>
            <person name="Uchiyama I."/>
            <person name="Ito T."/>
            <person name="Fujiyama A."/>
            <person name="Inagaki F."/>
            <person name="Takami H."/>
        </authorList>
    </citation>
    <scope>NUCLEOTIDE SEQUENCE</scope>
    <source>
        <strain evidence="1">Expedition CK06-06</strain>
    </source>
</reference>
<accession>X0XWG9</accession>
<feature type="non-terminal residue" evidence="1">
    <location>
        <position position="1"/>
    </location>
</feature>
<dbReference type="EMBL" id="BARS01055650">
    <property type="protein sequence ID" value="GAG47715.1"/>
    <property type="molecule type" value="Genomic_DNA"/>
</dbReference>
<name>X0XWG9_9ZZZZ</name>